<comment type="subcellular location">
    <subcellularLocation>
        <location evidence="1">Membrane</location>
        <topology evidence="1">Multi-pass membrane protein</topology>
    </subcellularLocation>
</comment>
<gene>
    <name evidence="9" type="ORF">BS101_15350</name>
</gene>
<sequence>MNSYIDNLIEILYKVYNFKIIEIKKSQGLYSKWVLWREENDIIRVVFFPRVENINVEFIISDLKKLFQNKRLKFTQVIMDKEASLSAEYINNYQLDYEIHRQFELILINPDLNQLVYYTEGSKELANQMLQGIIHVRNSGNISSEKRIKEVVVTYVIIALNVLVYIVTSYLSGSIMDSNLNVLVFMGAKVNFLIAKGQYYRLFTCMFLHAGIVHLGVNMYSLYMMGTFIEKVYGKFKYIIIYIISGLFSSIFSYMFSSSISVGASGAIFGLLGASLVFALKMKHSVAREFIMNIMVIIVMNLIIGFSVANVDNFGHIGGLIGGIIITYVLSNMSFKKV</sequence>
<keyword evidence="3 7" id="KW-0812">Transmembrane</keyword>
<evidence type="ECO:0000256" key="4">
    <source>
        <dbReference type="ARBA" id="ARBA00022801"/>
    </source>
</evidence>
<dbReference type="Pfam" id="PF01694">
    <property type="entry name" value="Rhomboid"/>
    <property type="match status" value="1"/>
</dbReference>
<dbReference type="InterPro" id="IPR050925">
    <property type="entry name" value="Rhomboid_protease_S54"/>
</dbReference>
<feature type="transmembrane region" description="Helical" evidence="7">
    <location>
        <begin position="292"/>
        <end position="311"/>
    </location>
</feature>
<evidence type="ECO:0000256" key="3">
    <source>
        <dbReference type="ARBA" id="ARBA00022692"/>
    </source>
</evidence>
<dbReference type="PANTHER" id="PTHR43731:SF14">
    <property type="entry name" value="PRESENILIN-ASSOCIATED RHOMBOID-LIKE PROTEIN, MITOCHONDRIAL"/>
    <property type="match status" value="1"/>
</dbReference>
<feature type="transmembrane region" description="Helical" evidence="7">
    <location>
        <begin position="199"/>
        <end position="217"/>
    </location>
</feature>
<keyword evidence="6 7" id="KW-0472">Membrane</keyword>
<dbReference type="AlphaFoldDB" id="A0A1L5FAI3"/>
<organism evidence="9 10">
    <name type="scientific">Clostridium kluyveri</name>
    <dbReference type="NCBI Taxonomy" id="1534"/>
    <lineage>
        <taxon>Bacteria</taxon>
        <taxon>Bacillati</taxon>
        <taxon>Bacillota</taxon>
        <taxon>Clostridia</taxon>
        <taxon>Eubacteriales</taxon>
        <taxon>Clostridiaceae</taxon>
        <taxon>Clostridium</taxon>
    </lineage>
</organism>
<evidence type="ECO:0000256" key="6">
    <source>
        <dbReference type="ARBA" id="ARBA00023136"/>
    </source>
</evidence>
<keyword evidence="9" id="KW-0645">Protease</keyword>
<accession>A0A1L5FAI3</accession>
<evidence type="ECO:0000313" key="9">
    <source>
        <dbReference type="EMBL" id="APM40014.1"/>
    </source>
</evidence>
<reference evidence="9 10" key="1">
    <citation type="submission" date="2016-12" db="EMBL/GenBank/DDBJ databases">
        <title>Complete genome sequence of Clostridium kluyveri JZZ isolated from the pit mud of a Chinese flavor liquor-making factory.</title>
        <authorList>
            <person name="Wang Y."/>
        </authorList>
    </citation>
    <scope>NUCLEOTIDE SEQUENCE [LARGE SCALE GENOMIC DNA]</scope>
    <source>
        <strain evidence="9 10">JZZ</strain>
    </source>
</reference>
<evidence type="ECO:0000256" key="2">
    <source>
        <dbReference type="ARBA" id="ARBA00009045"/>
    </source>
</evidence>
<feature type="transmembrane region" description="Helical" evidence="7">
    <location>
        <begin position="262"/>
        <end position="280"/>
    </location>
</feature>
<dbReference type="SUPFAM" id="SSF144091">
    <property type="entry name" value="Rhomboid-like"/>
    <property type="match status" value="1"/>
</dbReference>
<dbReference type="RefSeq" id="WP_073539625.1">
    <property type="nucleotide sequence ID" value="NZ_CP018335.1"/>
</dbReference>
<dbReference type="GO" id="GO:0004252">
    <property type="term" value="F:serine-type endopeptidase activity"/>
    <property type="evidence" value="ECO:0007669"/>
    <property type="project" value="InterPro"/>
</dbReference>
<proteinExistence type="inferred from homology"/>
<dbReference type="OrthoDB" id="9813074at2"/>
<dbReference type="GO" id="GO:0006508">
    <property type="term" value="P:proteolysis"/>
    <property type="evidence" value="ECO:0007669"/>
    <property type="project" value="UniProtKB-KW"/>
</dbReference>
<dbReference type="InterPro" id="IPR035952">
    <property type="entry name" value="Rhomboid-like_sf"/>
</dbReference>
<dbReference type="Proteomes" id="UP000184604">
    <property type="component" value="Chromosome"/>
</dbReference>
<dbReference type="InterPro" id="IPR022764">
    <property type="entry name" value="Peptidase_S54_rhomboid_dom"/>
</dbReference>
<evidence type="ECO:0000313" key="10">
    <source>
        <dbReference type="Proteomes" id="UP000184604"/>
    </source>
</evidence>
<feature type="domain" description="Peptidase S54 rhomboid" evidence="8">
    <location>
        <begin position="196"/>
        <end position="331"/>
    </location>
</feature>
<keyword evidence="5 7" id="KW-1133">Transmembrane helix</keyword>
<evidence type="ECO:0000259" key="8">
    <source>
        <dbReference type="Pfam" id="PF01694"/>
    </source>
</evidence>
<dbReference type="EMBL" id="CP018335">
    <property type="protein sequence ID" value="APM40014.1"/>
    <property type="molecule type" value="Genomic_DNA"/>
</dbReference>
<evidence type="ECO:0000256" key="1">
    <source>
        <dbReference type="ARBA" id="ARBA00004141"/>
    </source>
</evidence>
<keyword evidence="4" id="KW-0378">Hydrolase</keyword>
<dbReference type="GO" id="GO:0016020">
    <property type="term" value="C:membrane"/>
    <property type="evidence" value="ECO:0007669"/>
    <property type="project" value="UniProtKB-SubCell"/>
</dbReference>
<feature type="transmembrane region" description="Helical" evidence="7">
    <location>
        <begin position="152"/>
        <end position="171"/>
    </location>
</feature>
<evidence type="ECO:0000256" key="5">
    <source>
        <dbReference type="ARBA" id="ARBA00022989"/>
    </source>
</evidence>
<feature type="transmembrane region" description="Helical" evidence="7">
    <location>
        <begin position="238"/>
        <end position="256"/>
    </location>
</feature>
<name>A0A1L5FAI3_CLOKL</name>
<feature type="transmembrane region" description="Helical" evidence="7">
    <location>
        <begin position="317"/>
        <end position="335"/>
    </location>
</feature>
<comment type="similarity">
    <text evidence="2">Belongs to the peptidase S54 family.</text>
</comment>
<evidence type="ECO:0000256" key="7">
    <source>
        <dbReference type="SAM" id="Phobius"/>
    </source>
</evidence>
<dbReference type="PANTHER" id="PTHR43731">
    <property type="entry name" value="RHOMBOID PROTEASE"/>
    <property type="match status" value="1"/>
</dbReference>
<protein>
    <submittedName>
        <fullName evidence="9">Rhomboid family intramembrane serine protease</fullName>
    </submittedName>
</protein>
<dbReference type="Gene3D" id="1.20.1540.10">
    <property type="entry name" value="Rhomboid-like"/>
    <property type="match status" value="1"/>
</dbReference>